<evidence type="ECO:0000256" key="1">
    <source>
        <dbReference type="SAM" id="Phobius"/>
    </source>
</evidence>
<keyword evidence="1" id="KW-0812">Transmembrane</keyword>
<proteinExistence type="predicted"/>
<accession>A0A3R7X4T1</accession>
<evidence type="ECO:0000313" key="3">
    <source>
        <dbReference type="Proteomes" id="UP000284702"/>
    </source>
</evidence>
<dbReference type="EMBL" id="MZMZ02002061">
    <property type="protein sequence ID" value="RQM27447.1"/>
    <property type="molecule type" value="Genomic_DNA"/>
</dbReference>
<organism evidence="2 3">
    <name type="scientific">Aphanomyces astaci</name>
    <name type="common">Crayfish plague agent</name>
    <dbReference type="NCBI Taxonomy" id="112090"/>
    <lineage>
        <taxon>Eukaryota</taxon>
        <taxon>Sar</taxon>
        <taxon>Stramenopiles</taxon>
        <taxon>Oomycota</taxon>
        <taxon>Saprolegniomycetes</taxon>
        <taxon>Saprolegniales</taxon>
        <taxon>Verrucalvaceae</taxon>
        <taxon>Aphanomyces</taxon>
    </lineage>
</organism>
<reference evidence="2" key="1">
    <citation type="submission" date="2018-07" db="EMBL/GenBank/DDBJ databases">
        <title>Annotation of Aphanomyces astaci genome assembly.</title>
        <authorList>
            <person name="Studholme D.J."/>
        </authorList>
    </citation>
    <scope>NUCLEOTIDE SEQUENCE [LARGE SCALE GENOMIC DNA]</scope>
    <source>
        <strain evidence="2">Pc</strain>
    </source>
</reference>
<name>A0A3R7X4T1_APHAT</name>
<dbReference type="Proteomes" id="UP000284702">
    <property type="component" value="Unassembled WGS sequence"/>
</dbReference>
<comment type="caution">
    <text evidence="2">The sequence shown here is derived from an EMBL/GenBank/DDBJ whole genome shotgun (WGS) entry which is preliminary data.</text>
</comment>
<keyword evidence="1" id="KW-1133">Transmembrane helix</keyword>
<gene>
    <name evidence="2" type="ORF">B5M09_001309</name>
</gene>
<feature type="transmembrane region" description="Helical" evidence="1">
    <location>
        <begin position="6"/>
        <end position="29"/>
    </location>
</feature>
<evidence type="ECO:0000313" key="2">
    <source>
        <dbReference type="EMBL" id="RQM27447.1"/>
    </source>
</evidence>
<protein>
    <submittedName>
        <fullName evidence="2">Uncharacterized protein</fullName>
    </submittedName>
</protein>
<keyword evidence="3" id="KW-1185">Reference proteome</keyword>
<dbReference type="AlphaFoldDB" id="A0A3R7X4T1"/>
<dbReference type="VEuPathDB" id="FungiDB:H257_13598"/>
<sequence>MKSDAVGVTSIVLIAAAAGVLLVVAIVVYRRHRRKAKYAPKTRTPLPSAHFVSSSTPFSNALARPSGVLSPWSDEDDDDDAALFKEMVRIRVHVS</sequence>
<keyword evidence="1" id="KW-0472">Membrane</keyword>